<protein>
    <recommendedName>
        <fullName evidence="4">Dynein regulatory complex protein 10</fullName>
    </recommendedName>
</protein>
<evidence type="ECO:0000313" key="13">
    <source>
        <dbReference type="Proteomes" id="UP000791440"/>
    </source>
</evidence>
<feature type="compositionally biased region" description="Polar residues" evidence="11">
    <location>
        <begin position="1"/>
        <end position="16"/>
    </location>
</feature>
<keyword evidence="6" id="KW-0282">Flagellum</keyword>
<evidence type="ECO:0000256" key="2">
    <source>
        <dbReference type="ARBA" id="ARBA00004611"/>
    </source>
</evidence>
<sequence length="446" mass="51461">MDAQSAGTVQSSPSLYSESSKTGSSRSGATEDKEKEIDLTKDNAASPVDLECHIQAERITKILDEALYKVKLSLCLPLLVQEYKTLNSVLTIQHMDDLIFIFEQYDNPLFSASLLNMAAMEDIKAGDVSMKNRLNPELGHLLYIMNSYPDLAPKVETMIEEMKAGYNLEDEGSSQPRLDFLLALEQFKGLMIRQMEMTAAEELTAKINTRKLENSNKNLSDKIQEYSEKLKDENERFEQSMALKAEIITKLEHELAMLNYDATVKLKKKILDSERQMVLATRAHTVKNEMLKEEEVECQDAYENLLRVHLIDEKNQRARRFKVETQLLSWLQKYDLEMGEKQVELDDYTEKYEDEVTKCEELEQKLAEQDKEYIPLMAEREEEYHREMTEKMNKFLIEHAARVIQNAWREVLANRAEKKRLKKLQKKMQAAAAAAAAAEKKPPAKK</sequence>
<keyword evidence="8" id="KW-0206">Cytoskeleton</keyword>
<feature type="coiled-coil region" evidence="10">
    <location>
        <begin position="414"/>
        <end position="441"/>
    </location>
</feature>
<keyword evidence="7" id="KW-0969">Cilium</keyword>
<evidence type="ECO:0000256" key="4">
    <source>
        <dbReference type="ARBA" id="ARBA00021752"/>
    </source>
</evidence>
<keyword evidence="5" id="KW-0963">Cytoplasm</keyword>
<evidence type="ECO:0000256" key="3">
    <source>
        <dbReference type="ARBA" id="ARBA00009071"/>
    </source>
</evidence>
<dbReference type="AlphaFoldDB" id="A0A921YRK7"/>
<dbReference type="Proteomes" id="UP000791440">
    <property type="component" value="Unassembled WGS sequence"/>
</dbReference>
<keyword evidence="10" id="KW-0175">Coiled coil</keyword>
<evidence type="ECO:0000256" key="9">
    <source>
        <dbReference type="ARBA" id="ARBA00023273"/>
    </source>
</evidence>
<feature type="region of interest" description="Disordered" evidence="11">
    <location>
        <begin position="1"/>
        <end position="40"/>
    </location>
</feature>
<evidence type="ECO:0000256" key="1">
    <source>
        <dbReference type="ARBA" id="ARBA00003029"/>
    </source>
</evidence>
<gene>
    <name evidence="12" type="ORF">O3G_MSEX003403</name>
</gene>
<feature type="compositionally biased region" description="Low complexity" evidence="11">
    <location>
        <begin position="17"/>
        <end position="27"/>
    </location>
</feature>
<proteinExistence type="inferred from homology"/>
<dbReference type="PANTHER" id="PTHR31598:SF1">
    <property type="entry name" value="DYNEIN REGULATORY COMPLEX PROTEIN 10"/>
    <property type="match status" value="1"/>
</dbReference>
<accession>A0A921YRK7</accession>
<keyword evidence="13" id="KW-1185">Reference proteome</keyword>
<dbReference type="EMBL" id="JH668311">
    <property type="protein sequence ID" value="KAG6444556.1"/>
    <property type="molecule type" value="Genomic_DNA"/>
</dbReference>
<feature type="coiled-coil region" evidence="10">
    <location>
        <begin position="209"/>
        <end position="243"/>
    </location>
</feature>
<reference evidence="12" key="2">
    <citation type="submission" date="2020-12" db="EMBL/GenBank/DDBJ databases">
        <authorList>
            <person name="Kanost M."/>
        </authorList>
    </citation>
    <scope>NUCLEOTIDE SEQUENCE</scope>
</reference>
<evidence type="ECO:0000256" key="10">
    <source>
        <dbReference type="SAM" id="Coils"/>
    </source>
</evidence>
<feature type="compositionally biased region" description="Basic and acidic residues" evidence="11">
    <location>
        <begin position="29"/>
        <end position="40"/>
    </location>
</feature>
<evidence type="ECO:0000256" key="11">
    <source>
        <dbReference type="SAM" id="MobiDB-lite"/>
    </source>
</evidence>
<evidence type="ECO:0000256" key="6">
    <source>
        <dbReference type="ARBA" id="ARBA00022846"/>
    </source>
</evidence>
<reference evidence="12" key="1">
    <citation type="journal article" date="2016" name="Insect Biochem. Mol. Biol.">
        <title>Multifaceted biological insights from a draft genome sequence of the tobacco hornworm moth, Manduca sexta.</title>
        <authorList>
            <person name="Kanost M.R."/>
            <person name="Arrese E.L."/>
            <person name="Cao X."/>
            <person name="Chen Y.R."/>
            <person name="Chellapilla S."/>
            <person name="Goldsmith M.R."/>
            <person name="Grosse-Wilde E."/>
            <person name="Heckel D.G."/>
            <person name="Herndon N."/>
            <person name="Jiang H."/>
            <person name="Papanicolaou A."/>
            <person name="Qu J."/>
            <person name="Soulages J.L."/>
            <person name="Vogel H."/>
            <person name="Walters J."/>
            <person name="Waterhouse R.M."/>
            <person name="Ahn S.J."/>
            <person name="Almeida F.C."/>
            <person name="An C."/>
            <person name="Aqrawi P."/>
            <person name="Bretschneider A."/>
            <person name="Bryant W.B."/>
            <person name="Bucks S."/>
            <person name="Chao H."/>
            <person name="Chevignon G."/>
            <person name="Christen J.M."/>
            <person name="Clarke D.F."/>
            <person name="Dittmer N.T."/>
            <person name="Ferguson L.C.F."/>
            <person name="Garavelou S."/>
            <person name="Gordon K.H.J."/>
            <person name="Gunaratna R.T."/>
            <person name="Han Y."/>
            <person name="Hauser F."/>
            <person name="He Y."/>
            <person name="Heidel-Fischer H."/>
            <person name="Hirsh A."/>
            <person name="Hu Y."/>
            <person name="Jiang H."/>
            <person name="Kalra D."/>
            <person name="Klinner C."/>
            <person name="Konig C."/>
            <person name="Kovar C."/>
            <person name="Kroll A.R."/>
            <person name="Kuwar S.S."/>
            <person name="Lee S.L."/>
            <person name="Lehman R."/>
            <person name="Li K."/>
            <person name="Li Z."/>
            <person name="Liang H."/>
            <person name="Lovelace S."/>
            <person name="Lu Z."/>
            <person name="Mansfield J.H."/>
            <person name="McCulloch K.J."/>
            <person name="Mathew T."/>
            <person name="Morton B."/>
            <person name="Muzny D.M."/>
            <person name="Neunemann D."/>
            <person name="Ongeri F."/>
            <person name="Pauchet Y."/>
            <person name="Pu L.L."/>
            <person name="Pyrousis I."/>
            <person name="Rao X.J."/>
            <person name="Redding A."/>
            <person name="Roesel C."/>
            <person name="Sanchez-Gracia A."/>
            <person name="Schaack S."/>
            <person name="Shukla A."/>
            <person name="Tetreau G."/>
            <person name="Wang Y."/>
            <person name="Xiong G.H."/>
            <person name="Traut W."/>
            <person name="Walsh T.K."/>
            <person name="Worley K.C."/>
            <person name="Wu D."/>
            <person name="Wu W."/>
            <person name="Wu Y.Q."/>
            <person name="Zhang X."/>
            <person name="Zou Z."/>
            <person name="Zucker H."/>
            <person name="Briscoe A.D."/>
            <person name="Burmester T."/>
            <person name="Clem R.J."/>
            <person name="Feyereisen R."/>
            <person name="Grimmelikhuijzen C.J.P."/>
            <person name="Hamodrakas S.J."/>
            <person name="Hansson B.S."/>
            <person name="Huguet E."/>
            <person name="Jermiin L.S."/>
            <person name="Lan Q."/>
            <person name="Lehman H.K."/>
            <person name="Lorenzen M."/>
            <person name="Merzendorfer H."/>
            <person name="Michalopoulos I."/>
            <person name="Morton D.B."/>
            <person name="Muthukrishnan S."/>
            <person name="Oakeshott J.G."/>
            <person name="Palmer W."/>
            <person name="Park Y."/>
            <person name="Passarelli A.L."/>
            <person name="Rozas J."/>
            <person name="Schwartz L.M."/>
            <person name="Smith W."/>
            <person name="Southgate A."/>
            <person name="Vilcinskas A."/>
            <person name="Vogt R."/>
            <person name="Wang P."/>
            <person name="Werren J."/>
            <person name="Yu X.Q."/>
            <person name="Zhou J.J."/>
            <person name="Brown S.J."/>
            <person name="Scherer S.E."/>
            <person name="Richards S."/>
            <person name="Blissard G.W."/>
        </authorList>
    </citation>
    <scope>NUCLEOTIDE SEQUENCE</scope>
</reference>
<dbReference type="PANTHER" id="PTHR31598">
    <property type="entry name" value="IQ DOMAIN-CONTAINING PROTEIN D"/>
    <property type="match status" value="1"/>
</dbReference>
<evidence type="ECO:0000256" key="8">
    <source>
        <dbReference type="ARBA" id="ARBA00023212"/>
    </source>
</evidence>
<comment type="similarity">
    <text evidence="3">Belongs to the DRC10 family.</text>
</comment>
<organism evidence="12 13">
    <name type="scientific">Manduca sexta</name>
    <name type="common">Tobacco hawkmoth</name>
    <name type="synonym">Tobacco hornworm</name>
    <dbReference type="NCBI Taxonomy" id="7130"/>
    <lineage>
        <taxon>Eukaryota</taxon>
        <taxon>Metazoa</taxon>
        <taxon>Ecdysozoa</taxon>
        <taxon>Arthropoda</taxon>
        <taxon>Hexapoda</taxon>
        <taxon>Insecta</taxon>
        <taxon>Pterygota</taxon>
        <taxon>Neoptera</taxon>
        <taxon>Endopterygota</taxon>
        <taxon>Lepidoptera</taxon>
        <taxon>Glossata</taxon>
        <taxon>Ditrysia</taxon>
        <taxon>Bombycoidea</taxon>
        <taxon>Sphingidae</taxon>
        <taxon>Sphinginae</taxon>
        <taxon>Sphingini</taxon>
        <taxon>Manduca</taxon>
    </lineage>
</organism>
<evidence type="ECO:0000256" key="5">
    <source>
        <dbReference type="ARBA" id="ARBA00022490"/>
    </source>
</evidence>
<evidence type="ECO:0000313" key="12">
    <source>
        <dbReference type="EMBL" id="KAG6444556.1"/>
    </source>
</evidence>
<name>A0A921YRK7_MANSE</name>
<dbReference type="OrthoDB" id="536093at2759"/>
<comment type="function">
    <text evidence="1">Component of the nexin-dynein regulatory complex (N-DRC), a key regulator of ciliary/flagellar motility which maintains the alignment and integrity of the distal axoneme and regulates microtubule sliding in motile axonemes.</text>
</comment>
<evidence type="ECO:0000256" key="7">
    <source>
        <dbReference type="ARBA" id="ARBA00023069"/>
    </source>
</evidence>
<keyword evidence="9" id="KW-0966">Cell projection</keyword>
<comment type="subcellular location">
    <subcellularLocation>
        <location evidence="2">Cytoplasm</location>
        <location evidence="2">Cytoskeleton</location>
        <location evidence="2">Flagellum axoneme</location>
    </subcellularLocation>
</comment>
<dbReference type="InterPro" id="IPR042815">
    <property type="entry name" value="DRC10"/>
</dbReference>
<comment type="caution">
    <text evidence="12">The sequence shown here is derived from an EMBL/GenBank/DDBJ whole genome shotgun (WGS) entry which is preliminary data.</text>
</comment>
<feature type="coiled-coil region" evidence="10">
    <location>
        <begin position="331"/>
        <end position="372"/>
    </location>
</feature>